<reference evidence="3" key="1">
    <citation type="submission" date="2021-01" db="EMBL/GenBank/DDBJ databases">
        <title>Adiantum capillus-veneris genome.</title>
        <authorList>
            <person name="Fang Y."/>
            <person name="Liao Q."/>
        </authorList>
    </citation>
    <scope>NUCLEOTIDE SEQUENCE</scope>
    <source>
        <strain evidence="3">H3</strain>
        <tissue evidence="3">Leaf</tissue>
    </source>
</reference>
<dbReference type="GO" id="GO:0015031">
    <property type="term" value="P:protein transport"/>
    <property type="evidence" value="ECO:0007669"/>
    <property type="project" value="UniProtKB-KW"/>
</dbReference>
<dbReference type="GO" id="GO:0005737">
    <property type="term" value="C:cytoplasm"/>
    <property type="evidence" value="ECO:0007669"/>
    <property type="project" value="UniProtKB-SubCell"/>
</dbReference>
<accession>A0A9D4V0U9</accession>
<comment type="caution">
    <text evidence="3">The sequence shown here is derived from an EMBL/GenBank/DDBJ whole genome shotgun (WGS) entry which is preliminary data.</text>
</comment>
<feature type="domain" description="NTF2" evidence="2">
    <location>
        <begin position="6"/>
        <end position="78"/>
    </location>
</feature>
<keyword evidence="1" id="KW-0813">Transport</keyword>
<evidence type="ECO:0000313" key="4">
    <source>
        <dbReference type="Proteomes" id="UP000886520"/>
    </source>
</evidence>
<dbReference type="GO" id="GO:0006913">
    <property type="term" value="P:nucleocytoplasmic transport"/>
    <property type="evidence" value="ECO:0007669"/>
    <property type="project" value="UniProtKB-UniRule"/>
</dbReference>
<dbReference type="OrthoDB" id="6507044at2759"/>
<dbReference type="InterPro" id="IPR032710">
    <property type="entry name" value="NTF2-like_dom_sf"/>
</dbReference>
<proteinExistence type="predicted"/>
<protein>
    <recommendedName>
        <fullName evidence="2">NTF2 domain-containing protein</fullName>
    </recommendedName>
</protein>
<evidence type="ECO:0000256" key="1">
    <source>
        <dbReference type="RuleBase" id="RU369002"/>
    </source>
</evidence>
<dbReference type="PROSITE" id="PS50177">
    <property type="entry name" value="NTF2_DOMAIN"/>
    <property type="match status" value="1"/>
</dbReference>
<dbReference type="InterPro" id="IPR018222">
    <property type="entry name" value="Nuclear_transport_factor_2_euk"/>
</dbReference>
<dbReference type="GO" id="GO:0005634">
    <property type="term" value="C:nucleus"/>
    <property type="evidence" value="ECO:0007669"/>
    <property type="project" value="UniProtKB-SubCell"/>
</dbReference>
<comment type="subcellular location">
    <subcellularLocation>
        <location evidence="1">Cytoplasm</location>
    </subcellularLocation>
    <subcellularLocation>
        <location evidence="1">Nucleus</location>
    </subcellularLocation>
</comment>
<comment type="function">
    <text evidence="1">Has a role in nuclear-cytoplasmic transport of proteins and mRNAs.</text>
</comment>
<dbReference type="GO" id="GO:0051028">
    <property type="term" value="P:mRNA transport"/>
    <property type="evidence" value="ECO:0007669"/>
    <property type="project" value="UniProtKB-UniRule"/>
</dbReference>
<dbReference type="InterPro" id="IPR002075">
    <property type="entry name" value="NTF2_dom"/>
</dbReference>
<keyword evidence="1" id="KW-0653">Protein transport</keyword>
<dbReference type="SUPFAM" id="SSF54427">
    <property type="entry name" value="NTF2-like"/>
    <property type="match status" value="1"/>
</dbReference>
<dbReference type="InterPro" id="IPR045875">
    <property type="entry name" value="NTF2"/>
</dbReference>
<dbReference type="Pfam" id="PF02136">
    <property type="entry name" value="NTF2"/>
    <property type="match status" value="1"/>
</dbReference>
<dbReference type="EMBL" id="JABFUD020000007">
    <property type="protein sequence ID" value="KAI5077593.1"/>
    <property type="molecule type" value="Genomic_DNA"/>
</dbReference>
<name>A0A9D4V0U9_ADICA</name>
<organism evidence="3 4">
    <name type="scientific">Adiantum capillus-veneris</name>
    <name type="common">Maidenhair fern</name>
    <dbReference type="NCBI Taxonomy" id="13818"/>
    <lineage>
        <taxon>Eukaryota</taxon>
        <taxon>Viridiplantae</taxon>
        <taxon>Streptophyta</taxon>
        <taxon>Embryophyta</taxon>
        <taxon>Tracheophyta</taxon>
        <taxon>Polypodiopsida</taxon>
        <taxon>Polypodiidae</taxon>
        <taxon>Polypodiales</taxon>
        <taxon>Pteridineae</taxon>
        <taxon>Pteridaceae</taxon>
        <taxon>Vittarioideae</taxon>
        <taxon>Adiantum</taxon>
    </lineage>
</organism>
<gene>
    <name evidence="3" type="ORF">GOP47_0007417</name>
</gene>
<sequence length="78" mass="9069">MDPKQIGRAFVDHYYSIFDTNRVGLVSLYQDGSMLMFEDEKLLGTQEHTLNFNLMFHSLPNGAGSFYVHDDIFRLNYS</sequence>
<keyword evidence="1" id="KW-0539">Nucleus</keyword>
<evidence type="ECO:0000259" key="2">
    <source>
        <dbReference type="PROSITE" id="PS50177"/>
    </source>
</evidence>
<dbReference type="AlphaFoldDB" id="A0A9D4V0U9"/>
<evidence type="ECO:0000313" key="3">
    <source>
        <dbReference type="EMBL" id="KAI5077593.1"/>
    </source>
</evidence>
<dbReference type="PANTHER" id="PTHR12612">
    <property type="entry name" value="NUCLEAR TRANSPORT FACTOR 2"/>
    <property type="match status" value="1"/>
</dbReference>
<keyword evidence="4" id="KW-1185">Reference proteome</keyword>
<dbReference type="Gene3D" id="3.10.450.50">
    <property type="match status" value="1"/>
</dbReference>
<dbReference type="Proteomes" id="UP000886520">
    <property type="component" value="Chromosome 7"/>
</dbReference>
<keyword evidence="1" id="KW-0963">Cytoplasm</keyword>